<accession>A0A4Z2H150</accession>
<reference evidence="2 3" key="1">
    <citation type="submission" date="2019-03" db="EMBL/GenBank/DDBJ databases">
        <title>First draft genome of Liparis tanakae, snailfish: a comprehensive survey of snailfish specific genes.</title>
        <authorList>
            <person name="Kim W."/>
            <person name="Song I."/>
            <person name="Jeong J.-H."/>
            <person name="Kim D."/>
            <person name="Kim S."/>
            <person name="Ryu S."/>
            <person name="Song J.Y."/>
            <person name="Lee S.K."/>
        </authorList>
    </citation>
    <scope>NUCLEOTIDE SEQUENCE [LARGE SCALE GENOMIC DNA]</scope>
    <source>
        <tissue evidence="2">Muscle</tissue>
    </source>
</reference>
<proteinExistence type="predicted"/>
<organism evidence="2 3">
    <name type="scientific">Liparis tanakae</name>
    <name type="common">Tanaka's snailfish</name>
    <dbReference type="NCBI Taxonomy" id="230148"/>
    <lineage>
        <taxon>Eukaryota</taxon>
        <taxon>Metazoa</taxon>
        <taxon>Chordata</taxon>
        <taxon>Craniata</taxon>
        <taxon>Vertebrata</taxon>
        <taxon>Euteleostomi</taxon>
        <taxon>Actinopterygii</taxon>
        <taxon>Neopterygii</taxon>
        <taxon>Teleostei</taxon>
        <taxon>Neoteleostei</taxon>
        <taxon>Acanthomorphata</taxon>
        <taxon>Eupercaria</taxon>
        <taxon>Perciformes</taxon>
        <taxon>Cottioidei</taxon>
        <taxon>Cottales</taxon>
        <taxon>Liparidae</taxon>
        <taxon>Liparis</taxon>
    </lineage>
</organism>
<feature type="region of interest" description="Disordered" evidence="1">
    <location>
        <begin position="1"/>
        <end position="25"/>
    </location>
</feature>
<dbReference type="AlphaFoldDB" id="A0A4Z2H150"/>
<dbReference type="Proteomes" id="UP000314294">
    <property type="component" value="Unassembled WGS sequence"/>
</dbReference>
<name>A0A4Z2H150_9TELE</name>
<protein>
    <submittedName>
        <fullName evidence="2">Uncharacterized protein</fullName>
    </submittedName>
</protein>
<gene>
    <name evidence="2" type="ORF">EYF80_030228</name>
</gene>
<evidence type="ECO:0000256" key="1">
    <source>
        <dbReference type="SAM" id="MobiDB-lite"/>
    </source>
</evidence>
<evidence type="ECO:0000313" key="2">
    <source>
        <dbReference type="EMBL" id="TNN59578.1"/>
    </source>
</evidence>
<sequence>MCRWVSGRKCPGDDKSQSVGDLGSVHEGQWGTRALFMRPWSQGVRGQRLTDGSDAVELTGLTRPLADTDVTMQHRSVF</sequence>
<keyword evidence="3" id="KW-1185">Reference proteome</keyword>
<comment type="caution">
    <text evidence="2">The sequence shown here is derived from an EMBL/GenBank/DDBJ whole genome shotgun (WGS) entry which is preliminary data.</text>
</comment>
<evidence type="ECO:0000313" key="3">
    <source>
        <dbReference type="Proteomes" id="UP000314294"/>
    </source>
</evidence>
<dbReference type="EMBL" id="SRLO01000353">
    <property type="protein sequence ID" value="TNN59578.1"/>
    <property type="molecule type" value="Genomic_DNA"/>
</dbReference>